<protein>
    <submittedName>
        <fullName evidence="1">DUF3224 domain-containing protein</fullName>
    </submittedName>
</protein>
<name>A0ABW7LXK6_9PSED</name>
<dbReference type="InterPro" id="IPR023159">
    <property type="entry name" value="SO1590-like_sf"/>
</dbReference>
<dbReference type="Pfam" id="PF11528">
    <property type="entry name" value="DUF3224"/>
    <property type="match status" value="1"/>
</dbReference>
<evidence type="ECO:0000313" key="2">
    <source>
        <dbReference type="Proteomes" id="UP001609821"/>
    </source>
</evidence>
<gene>
    <name evidence="1" type="ORF">ACHMWK_10550</name>
</gene>
<accession>A0ABW7LXK6</accession>
<evidence type="ECO:0000313" key="1">
    <source>
        <dbReference type="EMBL" id="MFH6566400.1"/>
    </source>
</evidence>
<reference evidence="1 2" key="1">
    <citation type="submission" date="2024-10" db="EMBL/GenBank/DDBJ databases">
        <title>Aeromonas and Pseudomonas from the Cagarras Archipelago, Rio de Janeiro, Brazil.</title>
        <authorList>
            <person name="Canellas A.L.B."/>
            <person name="Laport M.S."/>
        </authorList>
    </citation>
    <scope>NUCLEOTIDE SEQUENCE [LARGE SCALE GENOMIC DNA]</scope>
    <source>
        <strain evidence="1 2">CPF-4</strain>
    </source>
</reference>
<dbReference type="EMBL" id="JBINXB010000011">
    <property type="protein sequence ID" value="MFH6566400.1"/>
    <property type="molecule type" value="Genomic_DNA"/>
</dbReference>
<dbReference type="Proteomes" id="UP001609821">
    <property type="component" value="Unassembled WGS sequence"/>
</dbReference>
<proteinExistence type="predicted"/>
<comment type="caution">
    <text evidence="1">The sequence shown here is derived from an EMBL/GenBank/DDBJ whole genome shotgun (WGS) entry which is preliminary data.</text>
</comment>
<organism evidence="1 2">
    <name type="scientific">Pseudomonas kulmbachensis</name>
    <dbReference type="NCBI Taxonomy" id="3043408"/>
    <lineage>
        <taxon>Bacteria</taxon>
        <taxon>Pseudomonadati</taxon>
        <taxon>Pseudomonadota</taxon>
        <taxon>Gammaproteobacteria</taxon>
        <taxon>Pseudomonadales</taxon>
        <taxon>Pseudomonadaceae</taxon>
        <taxon>Pseudomonas</taxon>
    </lineage>
</organism>
<dbReference type="SUPFAM" id="SSF159238">
    <property type="entry name" value="SO1590-like"/>
    <property type="match status" value="1"/>
</dbReference>
<dbReference type="RefSeq" id="WP_321833834.1">
    <property type="nucleotide sequence ID" value="NZ_CAVMKE010000007.1"/>
</dbReference>
<keyword evidence="2" id="KW-1185">Reference proteome</keyword>
<dbReference type="InterPro" id="IPR021607">
    <property type="entry name" value="DUF3224"/>
</dbReference>
<dbReference type="Gene3D" id="2.40.350.10">
    <property type="entry name" value="SO1590-like"/>
    <property type="match status" value="1"/>
</dbReference>
<sequence length="135" mass="14213">MEARATFATRNFKPIALTPTLEITTGLPVSISTMEKSYTGAIDGVSSTAFTAAFDQASRKGSYIAMESFKGTVNGVEGSFNFIHCASTTGVDRSDEFFCIVGGSGTDGLKGISGTGGITIDTDGTHHIWLSYHLE</sequence>